<dbReference type="InterPro" id="IPR050105">
    <property type="entry name" value="MoCo_biosynth_MoaA/MoaC"/>
</dbReference>
<name>A0ABT7QMG8_9GAMM</name>
<evidence type="ECO:0000256" key="3">
    <source>
        <dbReference type="ARBA" id="ARBA00022691"/>
    </source>
</evidence>
<keyword evidence="3 12" id="KW-0949">S-adenosyl-L-methionine</keyword>
<keyword evidence="10 12" id="KW-0456">Lyase</keyword>
<dbReference type="InterPro" id="IPR007197">
    <property type="entry name" value="rSAM"/>
</dbReference>
<evidence type="ECO:0000256" key="6">
    <source>
        <dbReference type="ARBA" id="ARBA00023004"/>
    </source>
</evidence>
<dbReference type="GO" id="GO:0061798">
    <property type="term" value="F:GTP 3',8'-cyclase activity"/>
    <property type="evidence" value="ECO:0007669"/>
    <property type="project" value="UniProtKB-EC"/>
</dbReference>
<sequence>MTDNAIPPATFAPTTTRADSQHADGTLIDRWGRHISYIRLSVTDRCDFRCQYCMPMKMKFLPKREILSLEECLRVARVFAELGVTKVRITGGEPLVRTNVEWLCAQIAKLQGVREVAITTNGSQLPRLACKLRSAGIRRINISLDTLDANNFRRLTRTGSLSVVLEGIEAARAAGFVGGVKINVVMMRGVNHLELPQLATFAIERGMDISFIEEMPLGDIGHSRGDTYYSADEALTDLRRIFTLSASDFDSGGPARYWKVDGTEQKIGFITPHSHNFCASCNRVRVTATGGLYPCLGQNDMVDLRPALRGESSDDVLRHKILQTMAIKPKGHEFDVYADGAKVVRFMSATGG</sequence>
<evidence type="ECO:0000313" key="14">
    <source>
        <dbReference type="EMBL" id="MDM5147909.1"/>
    </source>
</evidence>
<keyword evidence="15" id="KW-1185">Reference proteome</keyword>
<keyword evidence="4 12" id="KW-0479">Metal-binding</keyword>
<dbReference type="Pfam" id="PF06463">
    <property type="entry name" value="Mob_synth_C"/>
    <property type="match status" value="1"/>
</dbReference>
<keyword evidence="5 12" id="KW-0547">Nucleotide-binding</keyword>
<dbReference type="InterPro" id="IPR040064">
    <property type="entry name" value="MoaA-like"/>
</dbReference>
<comment type="similarity">
    <text evidence="12">Belongs to the radical SAM superfamily. MoaA family.</text>
</comment>
<dbReference type="Gene3D" id="3.20.20.70">
    <property type="entry name" value="Aldolase class I"/>
    <property type="match status" value="1"/>
</dbReference>
<evidence type="ECO:0000256" key="5">
    <source>
        <dbReference type="ARBA" id="ARBA00022741"/>
    </source>
</evidence>
<dbReference type="Pfam" id="PF04055">
    <property type="entry name" value="Radical_SAM"/>
    <property type="match status" value="1"/>
</dbReference>
<comment type="subunit">
    <text evidence="12">Monomer and homodimer.</text>
</comment>
<feature type="binding site" evidence="12">
    <location>
        <position position="281"/>
    </location>
    <ligand>
        <name>[4Fe-4S] cluster</name>
        <dbReference type="ChEBI" id="CHEBI:49883"/>
        <label>2</label>
        <note>4Fe-4S-substrate</note>
    </ligand>
</feature>
<evidence type="ECO:0000256" key="9">
    <source>
        <dbReference type="ARBA" id="ARBA00023150"/>
    </source>
</evidence>
<dbReference type="CDD" id="cd01335">
    <property type="entry name" value="Radical_SAM"/>
    <property type="match status" value="1"/>
</dbReference>
<dbReference type="SFLD" id="SFLDS00029">
    <property type="entry name" value="Radical_SAM"/>
    <property type="match status" value="1"/>
</dbReference>
<feature type="binding site" evidence="12">
    <location>
        <position position="295"/>
    </location>
    <ligand>
        <name>[4Fe-4S] cluster</name>
        <dbReference type="ChEBI" id="CHEBI:49883"/>
        <label>2</label>
        <note>4Fe-4S-substrate</note>
    </ligand>
</feature>
<comment type="cofactor">
    <cofactor evidence="12">
        <name>[4Fe-4S] cluster</name>
        <dbReference type="ChEBI" id="CHEBI:49883"/>
    </cofactor>
    <text evidence="12">Binds 2 [4Fe-4S] clusters. Binds 1 [4Fe-4S] cluster coordinated with 3 cysteines and an exchangeable S-adenosyl-L-methionine and 1 [4Fe-4S] cluster coordinated with 3 cysteines and the GTP-derived substrate.</text>
</comment>
<dbReference type="InterPro" id="IPR013785">
    <property type="entry name" value="Aldolase_TIM"/>
</dbReference>
<evidence type="ECO:0000256" key="10">
    <source>
        <dbReference type="ARBA" id="ARBA00023239"/>
    </source>
</evidence>
<feature type="binding site" evidence="12">
    <location>
        <begin position="283"/>
        <end position="285"/>
    </location>
    <ligand>
        <name>GTP</name>
        <dbReference type="ChEBI" id="CHEBI:37565"/>
    </ligand>
</feature>
<organism evidence="14 15">
    <name type="scientific">Candidatus Doriopsillibacter californiensis</name>
    <dbReference type="NCBI Taxonomy" id="2970740"/>
    <lineage>
        <taxon>Bacteria</taxon>
        <taxon>Pseudomonadati</taxon>
        <taxon>Pseudomonadota</taxon>
        <taxon>Gammaproteobacteria</taxon>
        <taxon>Candidatus Tethybacterales</taxon>
        <taxon>Candidatus Persebacteraceae</taxon>
        <taxon>Candidatus Doriopsillibacter</taxon>
    </lineage>
</organism>
<evidence type="ECO:0000256" key="2">
    <source>
        <dbReference type="ARBA" id="ARBA00022485"/>
    </source>
</evidence>
<evidence type="ECO:0000256" key="8">
    <source>
        <dbReference type="ARBA" id="ARBA00023134"/>
    </source>
</evidence>
<reference evidence="14" key="1">
    <citation type="submission" date="2022-08" db="EMBL/GenBank/DDBJ databases">
        <authorList>
            <person name="Dzunkova M."/>
            <person name="La Clair J."/>
            <person name="Tyml T."/>
            <person name="Doud D."/>
            <person name="Schulz F."/>
            <person name="Piquer S."/>
            <person name="Porcel Sanchis D."/>
            <person name="Osborn A."/>
            <person name="Robinson D."/>
            <person name="Louie K.B."/>
            <person name="Bowen B.P."/>
            <person name="Bowers R."/>
            <person name="Lee J."/>
            <person name="Arnau Llombart V."/>
            <person name="Diaz Villanueva W."/>
            <person name="Gosliner T."/>
            <person name="Northen T."/>
            <person name="Cheng J.-F."/>
            <person name="Burkart M.D."/>
            <person name="Woyke T."/>
        </authorList>
    </citation>
    <scope>NUCLEOTIDE SEQUENCE</scope>
    <source>
        <strain evidence="14">Df01</strain>
    </source>
</reference>
<dbReference type="CDD" id="cd21117">
    <property type="entry name" value="Twitch_MoaA"/>
    <property type="match status" value="1"/>
</dbReference>
<evidence type="ECO:0000256" key="7">
    <source>
        <dbReference type="ARBA" id="ARBA00023014"/>
    </source>
</evidence>
<feature type="binding site" evidence="12">
    <location>
        <position position="39"/>
    </location>
    <ligand>
        <name>GTP</name>
        <dbReference type="ChEBI" id="CHEBI:37565"/>
    </ligand>
</feature>
<dbReference type="PROSITE" id="PS01305">
    <property type="entry name" value="MOAA_NIFB_PQQE"/>
    <property type="match status" value="1"/>
</dbReference>
<dbReference type="PANTHER" id="PTHR22960">
    <property type="entry name" value="MOLYBDOPTERIN COFACTOR SYNTHESIS PROTEIN A"/>
    <property type="match status" value="1"/>
</dbReference>
<dbReference type="PANTHER" id="PTHR22960:SF0">
    <property type="entry name" value="MOLYBDENUM COFACTOR BIOSYNTHESIS PROTEIN 1"/>
    <property type="match status" value="1"/>
</dbReference>
<feature type="binding site" evidence="12">
    <location>
        <position position="50"/>
    </location>
    <ligand>
        <name>[4Fe-4S] cluster</name>
        <dbReference type="ChEBI" id="CHEBI:49883"/>
        <label>1</label>
        <note>4Fe-4S-S-AdoMet</note>
    </ligand>
</feature>
<feature type="binding site" evidence="12">
    <location>
        <position position="181"/>
    </location>
    <ligand>
        <name>GTP</name>
        <dbReference type="ChEBI" id="CHEBI:37565"/>
    </ligand>
</feature>
<feature type="binding site" evidence="12">
    <location>
        <position position="53"/>
    </location>
    <ligand>
        <name>[4Fe-4S] cluster</name>
        <dbReference type="ChEBI" id="CHEBI:49883"/>
        <label>1</label>
        <note>4Fe-4S-S-AdoMet</note>
    </ligand>
</feature>
<keyword evidence="8 12" id="KW-0342">GTP-binding</keyword>
<keyword evidence="2 12" id="KW-0004">4Fe-4S</keyword>
<dbReference type="SFLD" id="SFLDG01386">
    <property type="entry name" value="main_SPASM_domain-containing"/>
    <property type="match status" value="1"/>
</dbReference>
<comment type="pathway">
    <text evidence="12">Cofactor biosynthesis; molybdopterin biosynthesis.</text>
</comment>
<proteinExistence type="inferred from homology"/>
<comment type="catalytic activity">
    <reaction evidence="11 12">
        <text>GTP + AH2 + S-adenosyl-L-methionine = (8S)-3',8-cyclo-7,8-dihydroguanosine 5'-triphosphate + 5'-deoxyadenosine + L-methionine + A + H(+)</text>
        <dbReference type="Rhea" id="RHEA:49576"/>
        <dbReference type="ChEBI" id="CHEBI:13193"/>
        <dbReference type="ChEBI" id="CHEBI:15378"/>
        <dbReference type="ChEBI" id="CHEBI:17319"/>
        <dbReference type="ChEBI" id="CHEBI:17499"/>
        <dbReference type="ChEBI" id="CHEBI:37565"/>
        <dbReference type="ChEBI" id="CHEBI:57844"/>
        <dbReference type="ChEBI" id="CHEBI:59789"/>
        <dbReference type="ChEBI" id="CHEBI:131766"/>
        <dbReference type="EC" id="4.1.99.22"/>
    </reaction>
</comment>
<dbReference type="HAMAP" id="MF_01225_B">
    <property type="entry name" value="MoaA_B"/>
    <property type="match status" value="1"/>
</dbReference>
<dbReference type="InterPro" id="IPR006638">
    <property type="entry name" value="Elp3/MiaA/NifB-like_rSAM"/>
</dbReference>
<protein>
    <recommendedName>
        <fullName evidence="1 12">GTP 3',8-cyclase</fullName>
        <ecNumber evidence="1 12">4.1.99.22</ecNumber>
    </recommendedName>
    <alternativeName>
        <fullName evidence="12">Molybdenum cofactor biosynthesis protein A</fullName>
    </alternativeName>
</protein>
<dbReference type="SFLD" id="SFLDG01383">
    <property type="entry name" value="cyclic_pyranopterin_phosphate"/>
    <property type="match status" value="1"/>
</dbReference>
<feature type="binding site" evidence="12">
    <location>
        <position position="92"/>
    </location>
    <ligand>
        <name>S-adenosyl-L-methionine</name>
        <dbReference type="ChEBI" id="CHEBI:59789"/>
    </ligand>
</feature>
<dbReference type="InterPro" id="IPR010505">
    <property type="entry name" value="MoaA_twitch"/>
</dbReference>
<reference evidence="14" key="2">
    <citation type="journal article" date="2023" name="Microbiome">
        <title>Synthase-selected sorting approach identifies a beta-lactone synthase in a nudibranch symbiotic bacterium.</title>
        <authorList>
            <person name="Dzunkova M."/>
            <person name="La Clair J.J."/>
            <person name="Tyml T."/>
            <person name="Doud D."/>
            <person name="Schulz F."/>
            <person name="Piquer-Esteban S."/>
            <person name="Porcel Sanchis D."/>
            <person name="Osborn A."/>
            <person name="Robinson D."/>
            <person name="Louie K.B."/>
            <person name="Bowen B.P."/>
            <person name="Bowers R.M."/>
            <person name="Lee J."/>
            <person name="Arnau V."/>
            <person name="Diaz-Villanueva W."/>
            <person name="Stepanauskas R."/>
            <person name="Gosliner T."/>
            <person name="Date S.V."/>
            <person name="Northen T.R."/>
            <person name="Cheng J.F."/>
            <person name="Burkart M.D."/>
            <person name="Woyke T."/>
        </authorList>
    </citation>
    <scope>NUCLEOTIDE SEQUENCE</scope>
    <source>
        <strain evidence="14">Df01</strain>
    </source>
</reference>
<feature type="binding site" evidence="12">
    <location>
        <position position="119"/>
    </location>
    <ligand>
        <name>GTP</name>
        <dbReference type="ChEBI" id="CHEBI:37565"/>
    </ligand>
</feature>
<dbReference type="InterPro" id="IPR000385">
    <property type="entry name" value="MoaA_NifB_PqqE_Fe-S-bd_CS"/>
</dbReference>
<feature type="domain" description="Radical SAM core" evidence="13">
    <location>
        <begin position="30"/>
        <end position="254"/>
    </location>
</feature>
<evidence type="ECO:0000256" key="4">
    <source>
        <dbReference type="ARBA" id="ARBA00022723"/>
    </source>
</evidence>
<dbReference type="SMART" id="SM00729">
    <property type="entry name" value="Elp3"/>
    <property type="match status" value="1"/>
</dbReference>
<evidence type="ECO:0000256" key="12">
    <source>
        <dbReference type="HAMAP-Rule" id="MF_01225"/>
    </source>
</evidence>
<evidence type="ECO:0000256" key="11">
    <source>
        <dbReference type="ARBA" id="ARBA00048697"/>
    </source>
</evidence>
<keyword evidence="6 12" id="KW-0408">Iron</keyword>
<dbReference type="SUPFAM" id="SSF102114">
    <property type="entry name" value="Radical SAM enzymes"/>
    <property type="match status" value="1"/>
</dbReference>
<feature type="binding site" evidence="12">
    <location>
        <position position="46"/>
    </location>
    <ligand>
        <name>[4Fe-4S] cluster</name>
        <dbReference type="ChEBI" id="CHEBI:49883"/>
        <label>1</label>
        <note>4Fe-4S-S-AdoMet</note>
    </ligand>
</feature>
<feature type="binding site" evidence="12">
    <location>
        <position position="278"/>
    </location>
    <ligand>
        <name>[4Fe-4S] cluster</name>
        <dbReference type="ChEBI" id="CHEBI:49883"/>
        <label>2</label>
        <note>4Fe-4S-substrate</note>
    </ligand>
</feature>
<dbReference type="PROSITE" id="PS51918">
    <property type="entry name" value="RADICAL_SAM"/>
    <property type="match status" value="1"/>
</dbReference>
<dbReference type="InterPro" id="IPR013483">
    <property type="entry name" value="MoaA"/>
</dbReference>
<evidence type="ECO:0000256" key="1">
    <source>
        <dbReference type="ARBA" id="ARBA00012167"/>
    </source>
</evidence>
<dbReference type="InterPro" id="IPR058240">
    <property type="entry name" value="rSAM_sf"/>
</dbReference>
<feature type="binding site" evidence="12">
    <location>
        <position position="88"/>
    </location>
    <ligand>
        <name>GTP</name>
        <dbReference type="ChEBI" id="CHEBI:37565"/>
    </ligand>
</feature>
<comment type="caution">
    <text evidence="14">The sequence shown here is derived from an EMBL/GenBank/DDBJ whole genome shotgun (WGS) entry which is preliminary data.</text>
</comment>
<dbReference type="Proteomes" id="UP001168167">
    <property type="component" value="Unassembled WGS sequence"/>
</dbReference>
<keyword evidence="7 12" id="KW-0411">Iron-sulfur</keyword>
<dbReference type="SFLD" id="SFLDG01067">
    <property type="entry name" value="SPASM/twitch_domain_containing"/>
    <property type="match status" value="1"/>
</dbReference>
<dbReference type="NCBIfam" id="TIGR02666">
    <property type="entry name" value="moaA"/>
    <property type="match status" value="1"/>
</dbReference>
<gene>
    <name evidence="12 14" type="primary">moaA</name>
    <name evidence="14" type="ORF">NQX30_05950</name>
</gene>
<feature type="binding site" evidence="12">
    <location>
        <position position="215"/>
    </location>
    <ligand>
        <name>S-adenosyl-L-methionine</name>
        <dbReference type="ChEBI" id="CHEBI:59789"/>
    </ligand>
</feature>
<dbReference type="EC" id="4.1.99.22" evidence="1 12"/>
<feature type="binding site" evidence="12">
    <location>
        <position position="52"/>
    </location>
    <ligand>
        <name>S-adenosyl-L-methionine</name>
        <dbReference type="ChEBI" id="CHEBI:59789"/>
    </ligand>
</feature>
<comment type="function">
    <text evidence="12">Catalyzes the cyclization of GTP to (8S)-3',8-cyclo-7,8-dihydroguanosine 5'-triphosphate.</text>
</comment>
<dbReference type="EMBL" id="JANQAO010000003">
    <property type="protein sequence ID" value="MDM5147909.1"/>
    <property type="molecule type" value="Genomic_DNA"/>
</dbReference>
<keyword evidence="9 12" id="KW-0501">Molybdenum cofactor biosynthesis</keyword>
<feature type="binding site" evidence="12">
    <location>
        <position position="143"/>
    </location>
    <ligand>
        <name>S-adenosyl-L-methionine</name>
        <dbReference type="ChEBI" id="CHEBI:59789"/>
    </ligand>
</feature>
<evidence type="ECO:0000259" key="13">
    <source>
        <dbReference type="PROSITE" id="PS51918"/>
    </source>
</evidence>
<accession>A0ABT7QMG8</accession>
<evidence type="ECO:0000313" key="15">
    <source>
        <dbReference type="Proteomes" id="UP001168167"/>
    </source>
</evidence>